<keyword evidence="5" id="KW-0813">Transport</keyword>
<evidence type="ECO:0000313" key="14">
    <source>
        <dbReference type="EMBL" id="MCJ8147128.1"/>
    </source>
</evidence>
<evidence type="ECO:0000256" key="11">
    <source>
        <dbReference type="ARBA" id="ARBA00023237"/>
    </source>
</evidence>
<keyword evidence="10" id="KW-0143">Chaperone</keyword>
<dbReference type="AlphaFoldDB" id="A0A9X2B6W9"/>
<evidence type="ECO:0000256" key="12">
    <source>
        <dbReference type="ARBA" id="ARBA00023288"/>
    </source>
</evidence>
<evidence type="ECO:0000256" key="1">
    <source>
        <dbReference type="ARBA" id="ARBA00004459"/>
    </source>
</evidence>
<evidence type="ECO:0000256" key="4">
    <source>
        <dbReference type="ARBA" id="ARBA00016202"/>
    </source>
</evidence>
<sequence>MINLRISSLLLCLSLTGLVGCQTIKTAPSIPANSNVPSAEQFKITGKIGVRTPKQNGSAFYGWTQVGDQFAIDLTGALGIGQTSIRGQAGDVTLTSSKTGTIKAETPEELLFKATGWQAPITHLISWVNGQAVTSSAKVEKDAQGRNESIQEGGWSATLHYENESAKYPNKLNLIDDAQENRVTLTIQSRE</sequence>
<name>A0A9X2B6W9_9GAMM</name>
<dbReference type="InterPro" id="IPR004565">
    <property type="entry name" value="OM_lipoprot_LolB"/>
</dbReference>
<evidence type="ECO:0000256" key="3">
    <source>
        <dbReference type="ARBA" id="ARBA00011245"/>
    </source>
</evidence>
<comment type="subcellular location">
    <subcellularLocation>
        <location evidence="1">Cell outer membrane</location>
        <topology evidence="1">Lipid-anchor</topology>
    </subcellularLocation>
</comment>
<keyword evidence="7" id="KW-0653">Protein transport</keyword>
<dbReference type="RefSeq" id="WP_241572656.1">
    <property type="nucleotide sequence ID" value="NZ_JAKUML010000015.1"/>
</dbReference>
<evidence type="ECO:0000256" key="6">
    <source>
        <dbReference type="ARBA" id="ARBA00022729"/>
    </source>
</evidence>
<evidence type="ECO:0000256" key="8">
    <source>
        <dbReference type="ARBA" id="ARBA00023136"/>
    </source>
</evidence>
<dbReference type="EMBL" id="JAKUML010000015">
    <property type="protein sequence ID" value="MCJ8147128.1"/>
    <property type="molecule type" value="Genomic_DNA"/>
</dbReference>
<evidence type="ECO:0000313" key="15">
    <source>
        <dbReference type="Proteomes" id="UP001139701"/>
    </source>
</evidence>
<comment type="similarity">
    <text evidence="2">Belongs to the LolB family.</text>
</comment>
<evidence type="ECO:0000256" key="9">
    <source>
        <dbReference type="ARBA" id="ARBA00023139"/>
    </source>
</evidence>
<accession>A0A9X2B6W9</accession>
<keyword evidence="8" id="KW-0472">Membrane</keyword>
<comment type="caution">
    <text evidence="14">The sequence shown here is derived from an EMBL/GenBank/DDBJ whole genome shotgun (WGS) entry which is preliminary data.</text>
</comment>
<dbReference type="Proteomes" id="UP001139701">
    <property type="component" value="Unassembled WGS sequence"/>
</dbReference>
<reference evidence="14" key="1">
    <citation type="submission" date="2022-02" db="EMBL/GenBank/DDBJ databases">
        <title>Acinetobacter A3.8 sp. nov., isolated from Sediment (Zhairuo Island).</title>
        <authorList>
            <person name="Zheng K."/>
        </authorList>
    </citation>
    <scope>NUCLEOTIDE SEQUENCE</scope>
    <source>
        <strain evidence="14">A3.8</strain>
    </source>
</reference>
<evidence type="ECO:0000256" key="5">
    <source>
        <dbReference type="ARBA" id="ARBA00022448"/>
    </source>
</evidence>
<proteinExistence type="inferred from homology"/>
<keyword evidence="15" id="KW-1185">Reference proteome</keyword>
<feature type="chain" id="PRO_5040826340" description="Outer-membrane lipoprotein LolB" evidence="13">
    <location>
        <begin position="22"/>
        <end position="191"/>
    </location>
</feature>
<dbReference type="SUPFAM" id="SSF89392">
    <property type="entry name" value="Prokaryotic lipoproteins and lipoprotein localization factors"/>
    <property type="match status" value="1"/>
</dbReference>
<dbReference type="GO" id="GO:0015031">
    <property type="term" value="P:protein transport"/>
    <property type="evidence" value="ECO:0007669"/>
    <property type="project" value="UniProtKB-KW"/>
</dbReference>
<gene>
    <name evidence="14" type="primary">lolB</name>
    <name evidence="14" type="ORF">MKI79_09500</name>
</gene>
<organism evidence="14 15">
    <name type="scientific">Acinetobacter sedimenti</name>
    <dbReference type="NCBI Taxonomy" id="2919922"/>
    <lineage>
        <taxon>Bacteria</taxon>
        <taxon>Pseudomonadati</taxon>
        <taxon>Pseudomonadota</taxon>
        <taxon>Gammaproteobacteria</taxon>
        <taxon>Moraxellales</taxon>
        <taxon>Moraxellaceae</taxon>
        <taxon>Acinetobacter</taxon>
    </lineage>
</organism>
<evidence type="ECO:0000256" key="2">
    <source>
        <dbReference type="ARBA" id="ARBA00009696"/>
    </source>
</evidence>
<keyword evidence="11" id="KW-0998">Cell outer membrane</keyword>
<dbReference type="Pfam" id="PF03550">
    <property type="entry name" value="LolB"/>
    <property type="match status" value="1"/>
</dbReference>
<dbReference type="InterPro" id="IPR029046">
    <property type="entry name" value="LolA/LolB/LppX"/>
</dbReference>
<keyword evidence="6 13" id="KW-0732">Signal</keyword>
<dbReference type="PROSITE" id="PS51257">
    <property type="entry name" value="PROKAR_LIPOPROTEIN"/>
    <property type="match status" value="1"/>
</dbReference>
<dbReference type="GO" id="GO:0009279">
    <property type="term" value="C:cell outer membrane"/>
    <property type="evidence" value="ECO:0007669"/>
    <property type="project" value="UniProtKB-SubCell"/>
</dbReference>
<feature type="signal peptide" evidence="13">
    <location>
        <begin position="1"/>
        <end position="21"/>
    </location>
</feature>
<dbReference type="NCBIfam" id="TIGR00548">
    <property type="entry name" value="lolB"/>
    <property type="match status" value="1"/>
</dbReference>
<protein>
    <recommendedName>
        <fullName evidence="4">Outer-membrane lipoprotein LolB</fullName>
    </recommendedName>
</protein>
<evidence type="ECO:0000256" key="10">
    <source>
        <dbReference type="ARBA" id="ARBA00023186"/>
    </source>
</evidence>
<dbReference type="CDD" id="cd16326">
    <property type="entry name" value="LolB"/>
    <property type="match status" value="1"/>
</dbReference>
<keyword evidence="12 14" id="KW-0449">Lipoprotein</keyword>
<dbReference type="Gene3D" id="2.50.20.10">
    <property type="entry name" value="Lipoprotein localisation LolA/LolB/LppX"/>
    <property type="match status" value="1"/>
</dbReference>
<evidence type="ECO:0000256" key="13">
    <source>
        <dbReference type="SAM" id="SignalP"/>
    </source>
</evidence>
<evidence type="ECO:0000256" key="7">
    <source>
        <dbReference type="ARBA" id="ARBA00022927"/>
    </source>
</evidence>
<comment type="subunit">
    <text evidence="3">Monomer.</text>
</comment>
<keyword evidence="9" id="KW-0564">Palmitate</keyword>